<name>A0ACB9ZI51_9PEZI</name>
<keyword evidence="2" id="KW-1185">Reference proteome</keyword>
<proteinExistence type="predicted"/>
<accession>A0ACB9ZI51</accession>
<evidence type="ECO:0000313" key="2">
    <source>
        <dbReference type="Proteomes" id="UP001497700"/>
    </source>
</evidence>
<dbReference type="EMBL" id="MU393421">
    <property type="protein sequence ID" value="KAI4871129.1"/>
    <property type="molecule type" value="Genomic_DNA"/>
</dbReference>
<gene>
    <name evidence="1" type="ORF">F4820DRAFT_401597</name>
</gene>
<protein>
    <submittedName>
        <fullName evidence="1">Uncharacterized protein</fullName>
    </submittedName>
</protein>
<reference evidence="1 2" key="1">
    <citation type="journal article" date="2022" name="New Phytol.">
        <title>Ecological generalism drives hyperdiversity of secondary metabolite gene clusters in xylarialean endophytes.</title>
        <authorList>
            <person name="Franco M.E.E."/>
            <person name="Wisecaver J.H."/>
            <person name="Arnold A.E."/>
            <person name="Ju Y.M."/>
            <person name="Slot J.C."/>
            <person name="Ahrendt S."/>
            <person name="Moore L.P."/>
            <person name="Eastman K.E."/>
            <person name="Scott K."/>
            <person name="Konkel Z."/>
            <person name="Mondo S.J."/>
            <person name="Kuo A."/>
            <person name="Hayes R.D."/>
            <person name="Haridas S."/>
            <person name="Andreopoulos B."/>
            <person name="Riley R."/>
            <person name="LaButti K."/>
            <person name="Pangilinan J."/>
            <person name="Lipzen A."/>
            <person name="Amirebrahimi M."/>
            <person name="Yan J."/>
            <person name="Adam C."/>
            <person name="Keymanesh K."/>
            <person name="Ng V."/>
            <person name="Louie K."/>
            <person name="Northen T."/>
            <person name="Drula E."/>
            <person name="Henrissat B."/>
            <person name="Hsieh H.M."/>
            <person name="Youens-Clark K."/>
            <person name="Lutzoni F."/>
            <person name="Miadlikowska J."/>
            <person name="Eastwood D.C."/>
            <person name="Hamelin R.C."/>
            <person name="Grigoriev I.V."/>
            <person name="U'Ren J.M."/>
        </authorList>
    </citation>
    <scope>NUCLEOTIDE SEQUENCE [LARGE SCALE GENOMIC DNA]</scope>
    <source>
        <strain evidence="1 2">CBS 119005</strain>
    </source>
</reference>
<sequence>MTSAEPLVYYPAYCFHLSPTINKWCPLRAVDIQGLECRPGFEADNVFFSLNHPIRWVRVVGVVVAIDEYYGRRIYTVDDSTGKCIECSLDIPKPADKARPNTRNGDATTAGHTEDAPHSDIDVGMVIDVKGSIKLFRDQKQINIQKLQRVRSTKQEVQFWNKIGDFRRDVLSRPWALESREVRQCKKQYMADADAEEKKKKKKQENGYSLDSNVLSRQISAKSGDTRSKPTKQEPLAKTGARYSHAKG</sequence>
<evidence type="ECO:0000313" key="1">
    <source>
        <dbReference type="EMBL" id="KAI4871129.1"/>
    </source>
</evidence>
<comment type="caution">
    <text evidence="1">The sequence shown here is derived from an EMBL/GenBank/DDBJ whole genome shotgun (WGS) entry which is preliminary data.</text>
</comment>
<organism evidence="1 2">
    <name type="scientific">Hypoxylon rubiginosum</name>
    <dbReference type="NCBI Taxonomy" id="110542"/>
    <lineage>
        <taxon>Eukaryota</taxon>
        <taxon>Fungi</taxon>
        <taxon>Dikarya</taxon>
        <taxon>Ascomycota</taxon>
        <taxon>Pezizomycotina</taxon>
        <taxon>Sordariomycetes</taxon>
        <taxon>Xylariomycetidae</taxon>
        <taxon>Xylariales</taxon>
        <taxon>Hypoxylaceae</taxon>
        <taxon>Hypoxylon</taxon>
    </lineage>
</organism>
<dbReference type="Proteomes" id="UP001497700">
    <property type="component" value="Unassembled WGS sequence"/>
</dbReference>